<feature type="domain" description="MDMPI C-terminal" evidence="1">
    <location>
        <begin position="12"/>
        <end position="78"/>
    </location>
</feature>
<sequence length="86" mass="9364">MIPALAELRGNGETLQLSSTQGDGWLITRTPAGPRWKHTVTSAADVTVAGSVQQLLLLFYRRLDLADVTVSGERELIAHWLAHTAL</sequence>
<evidence type="ECO:0000313" key="2">
    <source>
        <dbReference type="EMBL" id="MCE7008212.1"/>
    </source>
</evidence>
<evidence type="ECO:0000259" key="1">
    <source>
        <dbReference type="Pfam" id="PF07398"/>
    </source>
</evidence>
<dbReference type="Pfam" id="PF07398">
    <property type="entry name" value="MDMPI_C"/>
    <property type="match status" value="1"/>
</dbReference>
<dbReference type="EMBL" id="JAJVCN010000003">
    <property type="protein sequence ID" value="MCE7008212.1"/>
    <property type="molecule type" value="Genomic_DNA"/>
</dbReference>
<reference evidence="2 3" key="1">
    <citation type="submission" date="2021-12" db="EMBL/GenBank/DDBJ databases">
        <title>Genome sequence of Kibdelosporangium philippinense ATCC 49844.</title>
        <authorList>
            <person name="Fedorov E.A."/>
            <person name="Omeragic M."/>
            <person name="Shalygina K.F."/>
            <person name="Maclea K.S."/>
        </authorList>
    </citation>
    <scope>NUCLEOTIDE SEQUENCE [LARGE SCALE GENOMIC DNA]</scope>
    <source>
        <strain evidence="2 3">ATCC 49844</strain>
    </source>
</reference>
<accession>A0ABS8ZL41</accession>
<keyword evidence="3" id="KW-1185">Reference proteome</keyword>
<dbReference type="InterPro" id="IPR010872">
    <property type="entry name" value="MDMPI_C-term_domain"/>
</dbReference>
<evidence type="ECO:0000313" key="3">
    <source>
        <dbReference type="Proteomes" id="UP001521150"/>
    </source>
</evidence>
<dbReference type="Proteomes" id="UP001521150">
    <property type="component" value="Unassembled WGS sequence"/>
</dbReference>
<protein>
    <recommendedName>
        <fullName evidence="1">MDMPI C-terminal domain-containing protein</fullName>
    </recommendedName>
</protein>
<organism evidence="2 3">
    <name type="scientific">Kibdelosporangium philippinense</name>
    <dbReference type="NCBI Taxonomy" id="211113"/>
    <lineage>
        <taxon>Bacteria</taxon>
        <taxon>Bacillati</taxon>
        <taxon>Actinomycetota</taxon>
        <taxon>Actinomycetes</taxon>
        <taxon>Pseudonocardiales</taxon>
        <taxon>Pseudonocardiaceae</taxon>
        <taxon>Kibdelosporangium</taxon>
    </lineage>
</organism>
<gene>
    <name evidence="2" type="ORF">LWC34_36150</name>
</gene>
<comment type="caution">
    <text evidence="2">The sequence shown here is derived from an EMBL/GenBank/DDBJ whole genome shotgun (WGS) entry which is preliminary data.</text>
</comment>
<proteinExistence type="predicted"/>
<name>A0ABS8ZL41_9PSEU</name>